<dbReference type="Proteomes" id="UP001148629">
    <property type="component" value="Unassembled WGS sequence"/>
</dbReference>
<dbReference type="EMBL" id="JANRMS010000332">
    <property type="protein sequence ID" value="KAJ3541760.1"/>
    <property type="molecule type" value="Genomic_DNA"/>
</dbReference>
<organism evidence="1 2">
    <name type="scientific">Fusarium decemcellulare</name>
    <dbReference type="NCBI Taxonomy" id="57161"/>
    <lineage>
        <taxon>Eukaryota</taxon>
        <taxon>Fungi</taxon>
        <taxon>Dikarya</taxon>
        <taxon>Ascomycota</taxon>
        <taxon>Pezizomycotina</taxon>
        <taxon>Sordariomycetes</taxon>
        <taxon>Hypocreomycetidae</taxon>
        <taxon>Hypocreales</taxon>
        <taxon>Nectriaceae</taxon>
        <taxon>Fusarium</taxon>
        <taxon>Fusarium decemcellulare species complex</taxon>
    </lineage>
</organism>
<evidence type="ECO:0000313" key="2">
    <source>
        <dbReference type="Proteomes" id="UP001148629"/>
    </source>
</evidence>
<sequence length="380" mass="41968">MQFRTVFVFSLLQSAGLAAPFEERAPKGSSRPKIILDNDWKTAGFIPFLQALHAGWDVLGLIGTTGDTWAHANSLHAVRTLEIGNLSSCIPVYKGSDYPLLNTPELFQLWQQLHGQLAWQGAFAPENKTHENEGNDPTSGDPLRVSKSAFIEGYPNTSYVEDVSAAEFLVQTVRKYPGEVTILAAGPLTNIALAHRLDSNFAKNAKKLVIMGGYLDVNLLQVTGDDILADLQNDINLKMDPEGSKIALTAPFPNITIVGNAANQEFPTEKELNEMYKVKNPYSTIVHDHYGTMFPYWDETATAVALYPDMVTNSTEMYIDVDTSYASSTYGNIHAYQEAYVPKAQSLRKIKMVFSVDGARLKKQIKDAVQHPPYCTGLES</sequence>
<protein>
    <submittedName>
        <fullName evidence="1">Uncharacterized protein</fullName>
    </submittedName>
</protein>
<keyword evidence="2" id="KW-1185">Reference proteome</keyword>
<name>A0ACC1SKU7_9HYPO</name>
<gene>
    <name evidence="1" type="ORF">NM208_g4454</name>
</gene>
<evidence type="ECO:0000313" key="1">
    <source>
        <dbReference type="EMBL" id="KAJ3541760.1"/>
    </source>
</evidence>
<accession>A0ACC1SKU7</accession>
<reference evidence="1" key="1">
    <citation type="submission" date="2022-08" db="EMBL/GenBank/DDBJ databases">
        <title>Genome Sequence of Fusarium decemcellulare.</title>
        <authorList>
            <person name="Buettner E."/>
        </authorList>
    </citation>
    <scope>NUCLEOTIDE SEQUENCE</scope>
    <source>
        <strain evidence="1">Babe19</strain>
    </source>
</reference>
<comment type="caution">
    <text evidence="1">The sequence shown here is derived from an EMBL/GenBank/DDBJ whole genome shotgun (WGS) entry which is preliminary data.</text>
</comment>
<proteinExistence type="predicted"/>